<sequence>MINTFTSYNLINRDLSRSLERVQSQPMVQRETEYYQENIGRVTSIEEFVNDDRLFRYAMKAHGLDDMAYAKAFMMKVLEEGISDPDSFANKLTDKRYVEFARTYNFAAGGVDTTNYNPAQKGTVDKYLTRAIKNGTAPNDPALIGSINNYLAKIPDIKSVDDLMGDQDMLTFALMAHGFEVDEVIDLKFLRSVLEGGIDDPESPANQTEDKRYRALAEAFNFARYGEDATTYNIANNLAVERYVRQTLEEDAGRENEGVRLALYFQRKAPEFRSYYELLADKAIAQVVRTALGFPPALAQADIDKQVEMIRERIDIADFRDPEKLEDFLKRFTTMWELENPTSSQQTSIAALFSQPAEFGISTDMLFTIAQLKR</sequence>
<dbReference type="InterPro" id="IPR010626">
    <property type="entry name" value="DUF1217"/>
</dbReference>
<evidence type="ECO:0000313" key="1">
    <source>
        <dbReference type="EMBL" id="SEB45305.1"/>
    </source>
</evidence>
<dbReference type="AlphaFoldDB" id="A0A1H4JGY8"/>
<dbReference type="InterPro" id="IPR023157">
    <property type="entry name" value="AGR-C-984p-like_sf"/>
</dbReference>
<name>A0A1H4JGY8_9HYPH</name>
<organism evidence="1 2">
    <name type="scientific">Nitratireductor aquibiodomus</name>
    <dbReference type="NCBI Taxonomy" id="204799"/>
    <lineage>
        <taxon>Bacteria</taxon>
        <taxon>Pseudomonadati</taxon>
        <taxon>Pseudomonadota</taxon>
        <taxon>Alphaproteobacteria</taxon>
        <taxon>Hyphomicrobiales</taxon>
        <taxon>Phyllobacteriaceae</taxon>
        <taxon>Nitratireductor</taxon>
    </lineage>
</organism>
<dbReference type="Gene3D" id="1.10.3700.10">
    <property type="entry name" value="AGR C 984p-like"/>
    <property type="match status" value="1"/>
</dbReference>
<dbReference type="Proteomes" id="UP000199064">
    <property type="component" value="Unassembled WGS sequence"/>
</dbReference>
<accession>A0A1H4JGY8</accession>
<evidence type="ECO:0000313" key="2">
    <source>
        <dbReference type="Proteomes" id="UP000199064"/>
    </source>
</evidence>
<protein>
    <submittedName>
        <fullName evidence="1">Uncharacterized protein</fullName>
    </submittedName>
</protein>
<dbReference type="RefSeq" id="WP_090327688.1">
    <property type="nucleotide sequence ID" value="NZ_FNSL01000001.1"/>
</dbReference>
<dbReference type="SUPFAM" id="SSF158837">
    <property type="entry name" value="AGR C 984p-like"/>
    <property type="match status" value="2"/>
</dbReference>
<proteinExistence type="predicted"/>
<dbReference type="Pfam" id="PF06748">
    <property type="entry name" value="DUF1217"/>
    <property type="match status" value="2"/>
</dbReference>
<gene>
    <name evidence="1" type="ORF">SAMN05216452_1354</name>
</gene>
<reference evidence="2" key="1">
    <citation type="submission" date="2016-10" db="EMBL/GenBank/DDBJ databases">
        <authorList>
            <person name="Varghese N."/>
            <person name="Submissions S."/>
        </authorList>
    </citation>
    <scope>NUCLEOTIDE SEQUENCE [LARGE SCALE GENOMIC DNA]</scope>
    <source>
        <strain evidence="2">ES.061</strain>
    </source>
</reference>
<keyword evidence="2" id="KW-1185">Reference proteome</keyword>
<dbReference type="EMBL" id="FNSL01000001">
    <property type="protein sequence ID" value="SEB45305.1"/>
    <property type="molecule type" value="Genomic_DNA"/>
</dbReference>